<dbReference type="InterPro" id="IPR050465">
    <property type="entry name" value="UPF0194_transport"/>
</dbReference>
<dbReference type="GO" id="GO:0030313">
    <property type="term" value="C:cell envelope"/>
    <property type="evidence" value="ECO:0007669"/>
    <property type="project" value="UniProtKB-SubCell"/>
</dbReference>
<keyword evidence="7" id="KW-0472">Membrane</keyword>
<feature type="coiled-coil region" evidence="6">
    <location>
        <begin position="180"/>
        <end position="266"/>
    </location>
</feature>
<comment type="similarity">
    <text evidence="2">Belongs to the UPF0194 family.</text>
</comment>
<accession>B8FG40</accession>
<dbReference type="Gene3D" id="1.10.287.470">
    <property type="entry name" value="Helix hairpin bin"/>
    <property type="match status" value="2"/>
</dbReference>
<dbReference type="PANTHER" id="PTHR32347:SF29">
    <property type="entry name" value="UPF0194 MEMBRANE PROTEIN YBHG"/>
    <property type="match status" value="1"/>
</dbReference>
<sequence length="394" mass="43456">MKKILRLIILILIVGGGLTWAFFFREKDDPNLIKMSGNIEVVQVDLGFELSGILAERLADEGETVSKGDLLARLDDSNYVLQVKQAKAELGYAQAVLDELEAGSRPEEIAQVKAMASQREYALKELLSGSRAQEIKEAAAALDQAKAGALAAESKVALAKADYERYHKIFESGGISIQAVQTYETQMDIAQRGFEEAKARVQAANERLHLVKEGPRQELIRQARAALEQAEADYELVKAGPRKENIAQAKARVESAREAVKIAEKRVQDSLLKAPFDGVILAKSAEPGAYMNPGTPVVTLAQMNTVWLRAFVSERDLGRIRLGMEVEVSTDAYPDKKYPGTLSFISSESEFTPKSVQTFEERLNLMYRVKIELSNQDMALKPGMPADAVIRIAQ</sequence>
<evidence type="ECO:0000259" key="8">
    <source>
        <dbReference type="Pfam" id="PF25881"/>
    </source>
</evidence>
<dbReference type="SUPFAM" id="SSF111369">
    <property type="entry name" value="HlyD-like secretion proteins"/>
    <property type="match status" value="2"/>
</dbReference>
<proteinExistence type="inferred from homology"/>
<dbReference type="Proteomes" id="UP000000739">
    <property type="component" value="Chromosome"/>
</dbReference>
<dbReference type="Pfam" id="PF25881">
    <property type="entry name" value="HH_YBHG"/>
    <property type="match status" value="1"/>
</dbReference>
<evidence type="ECO:0000256" key="5">
    <source>
        <dbReference type="ARBA" id="ARBA00023054"/>
    </source>
</evidence>
<dbReference type="HOGENOM" id="CLU_018816_6_3_7"/>
<dbReference type="PANTHER" id="PTHR32347">
    <property type="entry name" value="EFFLUX SYSTEM COMPONENT YKNX-RELATED"/>
    <property type="match status" value="1"/>
</dbReference>
<reference evidence="10 11" key="1">
    <citation type="journal article" date="2012" name="Environ. Microbiol.">
        <title>The genome sequence of Desulfatibacillum alkenivorans AK-01: a blueprint for anaerobic alkane oxidation.</title>
        <authorList>
            <person name="Callaghan A.V."/>
            <person name="Morris B.E."/>
            <person name="Pereira I.A."/>
            <person name="McInerney M.J."/>
            <person name="Austin R.N."/>
            <person name="Groves J.T."/>
            <person name="Kukor J.J."/>
            <person name="Suflita J.M."/>
            <person name="Young L.Y."/>
            <person name="Zylstra G.J."/>
            <person name="Wawrik B."/>
        </authorList>
    </citation>
    <scope>NUCLEOTIDE SEQUENCE [LARGE SCALE GENOMIC DNA]</scope>
    <source>
        <strain evidence="10 11">AK-01</strain>
    </source>
</reference>
<feature type="transmembrane region" description="Helical" evidence="7">
    <location>
        <begin position="7"/>
        <end position="24"/>
    </location>
</feature>
<dbReference type="InterPro" id="IPR059052">
    <property type="entry name" value="HH_YbhG-like"/>
</dbReference>
<dbReference type="Gene3D" id="2.40.50.100">
    <property type="match status" value="1"/>
</dbReference>
<keyword evidence="5 6" id="KW-0175">Coiled coil</keyword>
<dbReference type="InterPro" id="IPR058792">
    <property type="entry name" value="Beta-barrel_RND_2"/>
</dbReference>
<feature type="domain" description="YbhG-like alpha-helical hairpin" evidence="8">
    <location>
        <begin position="118"/>
        <end position="233"/>
    </location>
</feature>
<dbReference type="AlphaFoldDB" id="B8FG40"/>
<dbReference type="EMBL" id="CP001322">
    <property type="protein sequence ID" value="ACL03720.1"/>
    <property type="molecule type" value="Genomic_DNA"/>
</dbReference>
<dbReference type="PRINTS" id="PR01490">
    <property type="entry name" value="RTXTOXIND"/>
</dbReference>
<organism evidence="10 11">
    <name type="scientific">Desulfatibacillum aliphaticivorans</name>
    <dbReference type="NCBI Taxonomy" id="218208"/>
    <lineage>
        <taxon>Bacteria</taxon>
        <taxon>Pseudomonadati</taxon>
        <taxon>Thermodesulfobacteriota</taxon>
        <taxon>Desulfobacteria</taxon>
        <taxon>Desulfobacterales</taxon>
        <taxon>Desulfatibacillaceae</taxon>
        <taxon>Desulfatibacillum</taxon>
    </lineage>
</organism>
<evidence type="ECO:0000259" key="9">
    <source>
        <dbReference type="Pfam" id="PF25954"/>
    </source>
</evidence>
<dbReference type="RefSeq" id="WP_012611149.1">
    <property type="nucleotide sequence ID" value="NC_011768.1"/>
</dbReference>
<dbReference type="eggNOG" id="COG0845">
    <property type="taxonomic scope" value="Bacteria"/>
</dbReference>
<comment type="subcellular location">
    <subcellularLocation>
        <location evidence="1">Periplasm</location>
    </subcellularLocation>
</comment>
<feature type="domain" description="CusB-like beta-barrel" evidence="9">
    <location>
        <begin position="305"/>
        <end position="389"/>
    </location>
</feature>
<evidence type="ECO:0000313" key="11">
    <source>
        <dbReference type="Proteomes" id="UP000000739"/>
    </source>
</evidence>
<keyword evidence="11" id="KW-1185">Reference proteome</keyword>
<keyword evidence="4" id="KW-0574">Periplasm</keyword>
<name>B8FG40_DESAL</name>
<keyword evidence="3" id="KW-0732">Signal</keyword>
<protein>
    <submittedName>
        <fullName evidence="10">Secretion protein HlyD family protein</fullName>
    </submittedName>
</protein>
<evidence type="ECO:0000256" key="1">
    <source>
        <dbReference type="ARBA" id="ARBA00004418"/>
    </source>
</evidence>
<keyword evidence="7" id="KW-1133">Transmembrane helix</keyword>
<dbReference type="KEGG" id="dal:Dalk_2024"/>
<evidence type="ECO:0000256" key="3">
    <source>
        <dbReference type="ARBA" id="ARBA00022729"/>
    </source>
</evidence>
<evidence type="ECO:0000256" key="7">
    <source>
        <dbReference type="SAM" id="Phobius"/>
    </source>
</evidence>
<gene>
    <name evidence="10" type="ordered locus">Dalk_2024</name>
</gene>
<evidence type="ECO:0000313" key="10">
    <source>
        <dbReference type="EMBL" id="ACL03720.1"/>
    </source>
</evidence>
<evidence type="ECO:0000256" key="4">
    <source>
        <dbReference type="ARBA" id="ARBA00022764"/>
    </source>
</evidence>
<keyword evidence="7" id="KW-0812">Transmembrane</keyword>
<evidence type="ECO:0000256" key="2">
    <source>
        <dbReference type="ARBA" id="ARBA00010602"/>
    </source>
</evidence>
<dbReference type="Gene3D" id="2.40.30.170">
    <property type="match status" value="1"/>
</dbReference>
<dbReference type="Pfam" id="PF25954">
    <property type="entry name" value="Beta-barrel_RND_2"/>
    <property type="match status" value="1"/>
</dbReference>
<evidence type="ECO:0000256" key="6">
    <source>
        <dbReference type="SAM" id="Coils"/>
    </source>
</evidence>